<keyword evidence="2" id="KW-0963">Cytoplasm</keyword>
<dbReference type="EMBL" id="CAJOBC010000019">
    <property type="protein sequence ID" value="CAF3519619.1"/>
    <property type="molecule type" value="Genomic_DNA"/>
</dbReference>
<feature type="repeat" description="TPR" evidence="6">
    <location>
        <begin position="312"/>
        <end position="345"/>
    </location>
</feature>
<dbReference type="AlphaFoldDB" id="A0A813NPP9"/>
<evidence type="ECO:0000256" key="5">
    <source>
        <dbReference type="ARBA" id="ARBA00026193"/>
    </source>
</evidence>
<dbReference type="InterPro" id="IPR011990">
    <property type="entry name" value="TPR-like_helical_dom_sf"/>
</dbReference>
<gene>
    <name evidence="9" type="ORF">GPM918_LOCUS283</name>
    <name evidence="10" type="ORF">SRO942_LOCUS284</name>
</gene>
<feature type="domain" description="STI1" evidence="8">
    <location>
        <begin position="143"/>
        <end position="181"/>
    </location>
</feature>
<comment type="subcellular location">
    <subcellularLocation>
        <location evidence="1">Cytoplasm</location>
    </subcellularLocation>
</comment>
<organism evidence="9 11">
    <name type="scientific">Didymodactylos carnosus</name>
    <dbReference type="NCBI Taxonomy" id="1234261"/>
    <lineage>
        <taxon>Eukaryota</taxon>
        <taxon>Metazoa</taxon>
        <taxon>Spiralia</taxon>
        <taxon>Gnathifera</taxon>
        <taxon>Rotifera</taxon>
        <taxon>Eurotatoria</taxon>
        <taxon>Bdelloidea</taxon>
        <taxon>Philodinida</taxon>
        <taxon>Philodinidae</taxon>
        <taxon>Didymodactylos</taxon>
    </lineage>
</organism>
<keyword evidence="4 6" id="KW-0802">TPR repeat</keyword>
<proteinExistence type="predicted"/>
<dbReference type="PANTHER" id="PTHR22904">
    <property type="entry name" value="TPR REPEAT CONTAINING PROTEIN"/>
    <property type="match status" value="1"/>
</dbReference>
<evidence type="ECO:0000256" key="7">
    <source>
        <dbReference type="SAM" id="MobiDB-lite"/>
    </source>
</evidence>
<evidence type="ECO:0000313" key="9">
    <source>
        <dbReference type="EMBL" id="CAF0741314.1"/>
    </source>
</evidence>
<evidence type="ECO:0000313" key="10">
    <source>
        <dbReference type="EMBL" id="CAF3519619.1"/>
    </source>
</evidence>
<comment type="caution">
    <text evidence="9">The sequence shown here is derived from an EMBL/GenBank/DDBJ whole genome shotgun (WGS) entry which is preliminary data.</text>
</comment>
<feature type="repeat" description="TPR" evidence="6">
    <location>
        <begin position="372"/>
        <end position="405"/>
    </location>
</feature>
<dbReference type="FunFam" id="1.10.260.100:FF:000002">
    <property type="entry name" value="Stress-induced-phosphoprotein 1 (Hsp70/Hsp90-organizing)"/>
    <property type="match status" value="1"/>
</dbReference>
<dbReference type="Proteomes" id="UP000663829">
    <property type="component" value="Unassembled WGS sequence"/>
</dbReference>
<dbReference type="OrthoDB" id="2423701at2759"/>
<evidence type="ECO:0000256" key="3">
    <source>
        <dbReference type="ARBA" id="ARBA00022737"/>
    </source>
</evidence>
<evidence type="ECO:0000256" key="1">
    <source>
        <dbReference type="ARBA" id="ARBA00004496"/>
    </source>
</evidence>
<feature type="domain" description="STI1" evidence="8">
    <location>
        <begin position="502"/>
        <end position="541"/>
    </location>
</feature>
<dbReference type="Pfam" id="PF17830">
    <property type="entry name" value="STI1-HOP_DP"/>
    <property type="match status" value="1"/>
</dbReference>
<evidence type="ECO:0000256" key="6">
    <source>
        <dbReference type="PROSITE-ProRule" id="PRU00339"/>
    </source>
</evidence>
<dbReference type="InterPro" id="IPR041243">
    <property type="entry name" value="STI1/HOP_DP"/>
</dbReference>
<dbReference type="InterPro" id="IPR006636">
    <property type="entry name" value="STI1_HS-bd"/>
</dbReference>
<feature type="repeat" description="TPR" evidence="6">
    <location>
        <begin position="406"/>
        <end position="439"/>
    </location>
</feature>
<feature type="repeat" description="TPR" evidence="6">
    <location>
        <begin position="237"/>
        <end position="270"/>
    </location>
</feature>
<dbReference type="Gene3D" id="1.10.260.100">
    <property type="match status" value="2"/>
</dbReference>
<dbReference type="PROSITE" id="PS50005">
    <property type="entry name" value="TPR"/>
    <property type="match status" value="7"/>
</dbReference>
<evidence type="ECO:0000256" key="4">
    <source>
        <dbReference type="ARBA" id="ARBA00022803"/>
    </source>
</evidence>
<dbReference type="Pfam" id="PF13181">
    <property type="entry name" value="TPR_8"/>
    <property type="match status" value="3"/>
</dbReference>
<evidence type="ECO:0000313" key="11">
    <source>
        <dbReference type="Proteomes" id="UP000663829"/>
    </source>
</evidence>
<dbReference type="FunFam" id="1.25.40.10:FF:000027">
    <property type="entry name" value="stress-induced-phosphoprotein 1 isoform X1"/>
    <property type="match status" value="1"/>
</dbReference>
<keyword evidence="11" id="KW-1185">Reference proteome</keyword>
<dbReference type="SMART" id="SM00727">
    <property type="entry name" value="STI1"/>
    <property type="match status" value="2"/>
</dbReference>
<dbReference type="InterPro" id="IPR019734">
    <property type="entry name" value="TPR_rpt"/>
</dbReference>
<name>A0A813NPP9_9BILA</name>
<dbReference type="Gene3D" id="1.25.40.10">
    <property type="entry name" value="Tetratricopeptide repeat domain"/>
    <property type="match status" value="3"/>
</dbReference>
<dbReference type="GO" id="GO:0005737">
    <property type="term" value="C:cytoplasm"/>
    <property type="evidence" value="ECO:0007669"/>
    <property type="project" value="UniProtKB-SubCell"/>
</dbReference>
<sequence>MREILIQDPEFKIKAKNAFQAGKNEDAIKYYSEAIQLDDKNHVLYSNRSAVYAKMNKYDDALKDAEKCVSLKPEFVKGYSRQGAALSCLKRYEDSINAYEAGLKLDPQNQQLLDGLKRVKSTQAGPLSSPFSDPQFLIQIMTHPIARELMKDPETAELIRQLGANPDNELLYQNPKVMKVIGVILDFDLPGGNNNEISMKSDPTAFSQPTSTPSTTQTVNSATDNKKKNLTSTQKQAEEEKEKGNEAYKKKDFTTALHHYDKAIELDTSNVTYYTNKAAVYFEQKEWDNCIKQCEKAIEIGRENKADYKLIAKAYARMGNVHLQRKDYQVSLKYFNHSLSEHRNPDILKKKQEIEKLLKDEEAKAYINPHIANEEKKKGNDYFQKGDFPTALKHYSEAIKRNPTDPKVYSNRAACYSKLMEFTLALKDCDEAIKLDPTFIKAYLRKGSALIGMKDFGQAMSAFAKALEIDPNCQKAINGYRSCTMKEKSSNPEEVRQRAMNDPEVQNILSDPSMQIILEQMQNEPQALREHFKNPAIAHKIQRLIDVGIIDIR</sequence>
<dbReference type="SMART" id="SM00028">
    <property type="entry name" value="TPR"/>
    <property type="match status" value="9"/>
</dbReference>
<feature type="repeat" description="TPR" evidence="6">
    <location>
        <begin position="76"/>
        <end position="109"/>
    </location>
</feature>
<evidence type="ECO:0000256" key="2">
    <source>
        <dbReference type="ARBA" id="ARBA00022490"/>
    </source>
</evidence>
<feature type="region of interest" description="Disordered" evidence="7">
    <location>
        <begin position="195"/>
        <end position="247"/>
    </location>
</feature>
<accession>A0A813NPP9</accession>
<dbReference type="GO" id="GO:0051879">
    <property type="term" value="F:Hsp90 protein binding"/>
    <property type="evidence" value="ECO:0007669"/>
    <property type="project" value="TreeGrafter"/>
</dbReference>
<feature type="repeat" description="TPR" evidence="6">
    <location>
        <begin position="42"/>
        <end position="75"/>
    </location>
</feature>
<evidence type="ECO:0000259" key="8">
    <source>
        <dbReference type="SMART" id="SM00727"/>
    </source>
</evidence>
<dbReference type="Pfam" id="PF13414">
    <property type="entry name" value="TPR_11"/>
    <property type="match status" value="1"/>
</dbReference>
<dbReference type="Pfam" id="PF13424">
    <property type="entry name" value="TPR_12"/>
    <property type="match status" value="1"/>
</dbReference>
<dbReference type="Proteomes" id="UP000681722">
    <property type="component" value="Unassembled WGS sequence"/>
</dbReference>
<feature type="compositionally biased region" description="Basic and acidic residues" evidence="7">
    <location>
        <begin position="236"/>
        <end position="247"/>
    </location>
</feature>
<dbReference type="PROSITE" id="PS50293">
    <property type="entry name" value="TPR_REGION"/>
    <property type="match status" value="1"/>
</dbReference>
<keyword evidence="3" id="KW-0677">Repeat</keyword>
<reference evidence="9" key="1">
    <citation type="submission" date="2021-02" db="EMBL/GenBank/DDBJ databases">
        <authorList>
            <person name="Nowell W R."/>
        </authorList>
    </citation>
    <scope>NUCLEOTIDE SEQUENCE</scope>
</reference>
<feature type="compositionally biased region" description="Low complexity" evidence="7">
    <location>
        <begin position="207"/>
        <end position="218"/>
    </location>
</feature>
<dbReference type="SUPFAM" id="SSF48452">
    <property type="entry name" value="TPR-like"/>
    <property type="match status" value="3"/>
</dbReference>
<dbReference type="EMBL" id="CAJNOQ010000019">
    <property type="protein sequence ID" value="CAF0741314.1"/>
    <property type="molecule type" value="Genomic_DNA"/>
</dbReference>
<protein>
    <recommendedName>
        <fullName evidence="5">Stress-induced-phosphoprotein 1</fullName>
    </recommendedName>
</protein>
<dbReference type="PANTHER" id="PTHR22904:SF523">
    <property type="entry name" value="STRESS-INDUCED-PHOSPHOPROTEIN 1"/>
    <property type="match status" value="1"/>
</dbReference>
<dbReference type="FunFam" id="1.25.40.10:FF:000010">
    <property type="entry name" value="Stress-induced phosphoprotein 1"/>
    <property type="match status" value="1"/>
</dbReference>
<dbReference type="FunFam" id="1.25.40.10:FF:000020">
    <property type="entry name" value="Stress-induced phosphoprotein 1"/>
    <property type="match status" value="1"/>
</dbReference>
<feature type="repeat" description="TPR" evidence="6">
    <location>
        <begin position="440"/>
        <end position="473"/>
    </location>
</feature>